<evidence type="ECO:0000256" key="7">
    <source>
        <dbReference type="ARBA" id="ARBA00022884"/>
    </source>
</evidence>
<protein>
    <recommendedName>
        <fullName evidence="12">CRISPR-associated endonuclease Cas9</fullName>
        <ecNumber evidence="12">3.1.-.-</ecNumber>
    </recommendedName>
</protein>
<dbReference type="InterPro" id="IPR032239">
    <property type="entry name" value="Cas9-BH"/>
</dbReference>
<dbReference type="PROSITE" id="PS51749">
    <property type="entry name" value="HNH_CAS9"/>
    <property type="match status" value="1"/>
</dbReference>
<dbReference type="InterPro" id="IPR036397">
    <property type="entry name" value="RNaseH_sf"/>
</dbReference>
<evidence type="ECO:0000256" key="9">
    <source>
        <dbReference type="ARBA" id="ARBA00023125"/>
    </source>
</evidence>
<evidence type="ECO:0000256" key="12">
    <source>
        <dbReference type="HAMAP-Rule" id="MF_01480"/>
    </source>
</evidence>
<keyword evidence="2 12" id="KW-0540">Nuclease</keyword>
<dbReference type="Proteomes" id="UP000316614">
    <property type="component" value="Chromosome"/>
</dbReference>
<evidence type="ECO:0000256" key="6">
    <source>
        <dbReference type="ARBA" id="ARBA00022842"/>
    </source>
</evidence>
<dbReference type="HAMAP" id="MF_01480">
    <property type="entry name" value="Cas9"/>
    <property type="match status" value="1"/>
</dbReference>
<dbReference type="GO" id="GO:0004519">
    <property type="term" value="F:endonuclease activity"/>
    <property type="evidence" value="ECO:0007669"/>
    <property type="project" value="UniProtKB-UniRule"/>
</dbReference>
<dbReference type="NCBIfam" id="TIGR01865">
    <property type="entry name" value="cas_Csn1"/>
    <property type="match status" value="1"/>
</dbReference>
<evidence type="ECO:0000256" key="3">
    <source>
        <dbReference type="ARBA" id="ARBA00022723"/>
    </source>
</evidence>
<keyword evidence="9 12" id="KW-0238">DNA-binding</keyword>
<keyword evidence="6 12" id="KW-0460">Magnesium</keyword>
<evidence type="ECO:0000256" key="8">
    <source>
        <dbReference type="ARBA" id="ARBA00023118"/>
    </source>
</evidence>
<feature type="binding site" evidence="12">
    <location>
        <position position="919"/>
    </location>
    <ligand>
        <name>Mg(2+)</name>
        <dbReference type="ChEBI" id="CHEBI:18420"/>
        <label>1</label>
    </ligand>
</feature>
<dbReference type="GO" id="GO:0003723">
    <property type="term" value="F:RNA binding"/>
    <property type="evidence" value="ECO:0007669"/>
    <property type="project" value="UniProtKB-UniRule"/>
</dbReference>
<dbReference type="EMBL" id="CP041253">
    <property type="protein sequence ID" value="QDH80926.1"/>
    <property type="molecule type" value="Genomic_DNA"/>
</dbReference>
<evidence type="ECO:0000256" key="10">
    <source>
        <dbReference type="ARBA" id="ARBA00023211"/>
    </source>
</evidence>
<evidence type="ECO:0000313" key="14">
    <source>
        <dbReference type="EMBL" id="QDH80926.1"/>
    </source>
</evidence>
<feature type="active site" description="Proton acceptor for HNH nuclease domain" evidence="12">
    <location>
        <position position="1057"/>
    </location>
</feature>
<keyword evidence="15" id="KW-1185">Reference proteome</keyword>
<sequence length="1807" mass="213651">MKRILGLDLGTNSIGWAMVEINHKKGTLKILGLGSRILPMDATEIKDFESSGKIKSTAAQRTEKRGSRRLNERYLLRRDRLHLILDLLDALPKHYKLEIDFTNSKGEKCGQFKPNKEPKLAYLPKQKGKKAEFLFMDSYKEMLDDIGNEEIKNENGKRIPYDWTLYYLRQKALSEKIALEELAWILLSYNQKRGYEKTEVEDKSTKEGEIVEELDLRVKEVISKRTEEGKQFYEVHLDGNDSFIYNEYSDIQMTFKDDLKEVIKTSKVDEQGNTDDKKSEFKVVDIYPLKIMKVNYKKESRKHKYTLKYHNGWEENKPPRENYTFNYNNAINKFYDYIIETVYDNTGNLKTQQGKERKLREPDLNDNSSDWTLMKKKTEKEALKFNSLNGYLDERDNVKNYISPKIYNVLKNDAKTGNRTKIIGGIFQVVDRTFYCEELNQIICTQKKFHSSLEDKKVFEQCVKTLYPKNKSHQESLLKNKDAIQHLLVDDVLLYQRPLKSKKSEIANCKYEIRYWKNIEDKNGNPIENVDLETGELKVKKEPVYIKVVSASHPYFQEFRIWDKLHNLRLIQLEKEVDGRLLTNQDVTKEFFKSEKEYQELFEMLNNRKSLNQDQFLTYCKKKFNIDYQKKDSNYAWNFPDDEEIKGNETRVSFVTRFKRWGFKEYADFLTQEKEKELWHYLYSVSYKERTANDNKSASTFFNNYFKDFNIDNEIKEKIIKDFINYPMYTSRNCAYSEKALKKLIPIIQKGNKDKKYTWENEVWHKKWKSTLEKRKSEILNRLSKINFELQDDEKVDYSKVVVTNVDLQKGEIPFPKGLFNTFREFEKVEAFKDLNLTQASYLVYGRHSELPQAKYWTSPEKIRKQLHQELKQHSLNNPVAEKVILEMMQVVADIWDYYGEREEGSDNPNKLFDRIHLEVGRELKKSAKEKEAESKRMSGNRAQNKRIRQVLEEFLMHNPYNANPNNKDHFERLKIVEEGAEDRNNLDKNFFEENEELRKENITKKDIETILKKPQITIGDFEKYKLWIEQGYRSPYSGQIIKITELFDGKKYNIDHIFPQASITNNSLSNKVVVEVELNKLKSNKTARVFIQSQNGQPYLGIPVCTEEDYISIVKTQFSGTKRYILLSKDIPKGFINSQMNNARHIARKAMELLSHIVREPGEVEFRSKNVLPVTGRVTTELKRAWKLDQVWRELVAPRFIRMNELTQSNLFGDWQISKNGQEYFDCNLDESIREKDESYDIKRIDHRHHALDALIVALCTEEHFHYLSNINADKKLNDFGKQKKLEDYRLKLKRKIKFTIKDDETDEKNWRFMLPGEVRKADTENSRRDSVLEMDYQHKEFFSFGQNYKKMILTTLQGTIVTFKQNLRVINNRVNYYQAEPNTKKRKIQEPKTQKEIVNSNNKYNWGIRRSLGEATYYGKKIVNGEDKATIRKDLDTFFNSEKIKTISDSAGRVKSILLNQLKRFDTIKLPFENAVNYLDFLFEKQEFGAIISDNENEFQSIDDLIAHLRENKFKYKNTDYSELNVFIDGISERDFRNEKQFEGKIKEHPDIAFTPEAIGEMNKPENLRKLNNGKDHKPIHKVKVSRGFGKRRALNEENENSIKSKQYVVNDAGSNLYLGFYARTYQEDNGNKLVERKFKDVGLIELIETLKQDVTKRLNPLPNKIYDDKLNEYSWEFTLSPLDLVYVPTDEEIENPGKVDFNNLTNEQVDRIYKYVDGNRDIANFVPYSSSKPIWRFHGKKNKEIFKELNDNDKINISEKKLIQNEFGLGSQQNKNQNMIDGKTQIKKICWKLKVDRLGNISKD</sequence>
<dbReference type="GO" id="GO:0043571">
    <property type="term" value="P:maintenance of CRISPR repeat elements"/>
    <property type="evidence" value="ECO:0007669"/>
    <property type="project" value="UniProtKB-UniRule"/>
</dbReference>
<evidence type="ECO:0000256" key="2">
    <source>
        <dbReference type="ARBA" id="ARBA00022722"/>
    </source>
</evidence>
<evidence type="ECO:0000256" key="4">
    <source>
        <dbReference type="ARBA" id="ARBA00022759"/>
    </source>
</evidence>
<keyword evidence="4 12" id="KW-0255">Endonuclease</keyword>
<dbReference type="EC" id="3.1.-.-" evidence="12"/>
<dbReference type="Pfam" id="PF16593">
    <property type="entry name" value="Cas9-BH"/>
    <property type="match status" value="1"/>
</dbReference>
<evidence type="ECO:0000256" key="11">
    <source>
        <dbReference type="ARBA" id="ARBA00046380"/>
    </source>
</evidence>
<feature type="binding site" evidence="12">
    <location>
        <position position="8"/>
    </location>
    <ligand>
        <name>Mg(2+)</name>
        <dbReference type="ChEBI" id="CHEBI:18420"/>
        <label>1</label>
    </ligand>
</feature>
<dbReference type="KEGG" id="echi:FKX85_18500"/>
<dbReference type="RefSeq" id="WP_141616146.1">
    <property type="nucleotide sequence ID" value="NZ_CP041253.1"/>
</dbReference>
<keyword evidence="7 12" id="KW-0694">RNA-binding</keyword>
<evidence type="ECO:0000256" key="5">
    <source>
        <dbReference type="ARBA" id="ARBA00022801"/>
    </source>
</evidence>
<organism evidence="14 15">
    <name type="scientific">Echinicola soli</name>
    <dbReference type="NCBI Taxonomy" id="2591634"/>
    <lineage>
        <taxon>Bacteria</taxon>
        <taxon>Pseudomonadati</taxon>
        <taxon>Bacteroidota</taxon>
        <taxon>Cytophagia</taxon>
        <taxon>Cytophagales</taxon>
        <taxon>Cyclobacteriaceae</taxon>
        <taxon>Echinicola</taxon>
    </lineage>
</organism>
<comment type="cofactor">
    <cofactor evidence="1 12">
        <name>Mg(2+)</name>
        <dbReference type="ChEBI" id="CHEBI:18420"/>
    </cofactor>
</comment>
<dbReference type="GO" id="GO:0016787">
    <property type="term" value="F:hydrolase activity"/>
    <property type="evidence" value="ECO:0007669"/>
    <property type="project" value="UniProtKB-KW"/>
</dbReference>
<dbReference type="Gene3D" id="3.30.420.10">
    <property type="entry name" value="Ribonuclease H-like superfamily/Ribonuclease H"/>
    <property type="match status" value="2"/>
</dbReference>
<keyword evidence="10" id="KW-0464">Manganese</keyword>
<comment type="domain">
    <text evidence="12">Has 2 endonuclease domains. The discontinuous RuvC-like domain cleaves the target DNA noncomplementary to crRNA while the HNH nuclease domain cleaves the target DNA complementary to crRNA.</text>
</comment>
<keyword evidence="3 12" id="KW-0479">Metal-binding</keyword>
<feature type="binding site" evidence="12">
    <location>
        <position position="1251"/>
    </location>
    <ligand>
        <name>Mg(2+)</name>
        <dbReference type="ChEBI" id="CHEBI:18420"/>
        <label>2</label>
    </ligand>
</feature>
<dbReference type="Pfam" id="PF13395">
    <property type="entry name" value="HNH_4"/>
    <property type="match status" value="1"/>
</dbReference>
<evidence type="ECO:0000259" key="13">
    <source>
        <dbReference type="PROSITE" id="PS51749"/>
    </source>
</evidence>
<name>A0A514CM86_9BACT</name>
<dbReference type="InterPro" id="IPR041383">
    <property type="entry name" value="RuvC_III"/>
</dbReference>
<comment type="subunit">
    <text evidence="11 12">Monomer. Binds crRNA and tracrRNA.</text>
</comment>
<gene>
    <name evidence="12" type="primary">cas9</name>
    <name evidence="14" type="ORF">FKX85_18500</name>
</gene>
<dbReference type="InterPro" id="IPR033114">
    <property type="entry name" value="HNH_CAS9"/>
</dbReference>
<dbReference type="InterPro" id="IPR028629">
    <property type="entry name" value="Cas9"/>
</dbReference>
<dbReference type="OrthoDB" id="9777169at2"/>
<feature type="domain" description="HNH Cas9-type" evidence="13">
    <location>
        <begin position="977"/>
        <end position="1141"/>
    </location>
</feature>
<evidence type="ECO:0000313" key="15">
    <source>
        <dbReference type="Proteomes" id="UP000316614"/>
    </source>
</evidence>
<dbReference type="GO" id="GO:0003677">
    <property type="term" value="F:DNA binding"/>
    <property type="evidence" value="ECO:0007669"/>
    <property type="project" value="UniProtKB-UniRule"/>
</dbReference>
<keyword evidence="8 12" id="KW-0051">Antiviral defense</keyword>
<dbReference type="InterPro" id="IPR003615">
    <property type="entry name" value="HNH_nuc"/>
</dbReference>
<evidence type="ECO:0000256" key="1">
    <source>
        <dbReference type="ARBA" id="ARBA00001946"/>
    </source>
</evidence>
<reference evidence="14 15" key="1">
    <citation type="submission" date="2019-06" db="EMBL/GenBank/DDBJ databases">
        <title>Echinicola alkalisoli sp. nov. isolated from saline soil.</title>
        <authorList>
            <person name="Sun J.-Q."/>
            <person name="Xu L."/>
        </authorList>
    </citation>
    <scope>NUCLEOTIDE SEQUENCE [LARGE SCALE GENOMIC DNA]</scope>
    <source>
        <strain evidence="14 15">LN3S3</strain>
    </source>
</reference>
<feature type="binding site" evidence="12">
    <location>
        <position position="8"/>
    </location>
    <ligand>
        <name>Mg(2+)</name>
        <dbReference type="ChEBI" id="CHEBI:18420"/>
        <label>2</label>
    </ligand>
</feature>
<dbReference type="GO" id="GO:0046872">
    <property type="term" value="F:metal ion binding"/>
    <property type="evidence" value="ECO:0007669"/>
    <property type="project" value="UniProtKB-UniRule"/>
</dbReference>
<feature type="binding site" evidence="12">
    <location>
        <position position="923"/>
    </location>
    <ligand>
        <name>Mg(2+)</name>
        <dbReference type="ChEBI" id="CHEBI:18420"/>
        <label>2</label>
    </ligand>
</feature>
<keyword evidence="5 12" id="KW-0378">Hydrolase</keyword>
<comment type="similarity">
    <text evidence="12">Belongs to the CRISPR-associated Cas9 family.</text>
</comment>
<dbReference type="GO" id="GO:0051607">
    <property type="term" value="P:defense response to virus"/>
    <property type="evidence" value="ECO:0007669"/>
    <property type="project" value="UniProtKB-UniRule"/>
</dbReference>
<feature type="active site" description="For RuvC-like nuclease domain" evidence="12">
    <location>
        <position position="8"/>
    </location>
</feature>
<proteinExistence type="inferred from homology"/>
<dbReference type="Pfam" id="PF18541">
    <property type="entry name" value="RuvC_III"/>
    <property type="match status" value="1"/>
</dbReference>
<accession>A0A514CM86</accession>
<comment type="function">
    <text evidence="12">CRISPR (clustered regularly interspaced short palindromic repeat) is an adaptive immune system that provides protection against mobile genetic elements (viruses, transposable elements and conjugative plasmids). CRISPR clusters contain spacers, sequences complementary to antecedent mobile elements, and target invading nucleic acids. CRISPR clusters are transcribed and processed into CRISPR RNA (crRNA). In type II CRISPR systems correct processing of pre-crRNA requires a trans-encoded small RNA (tracrRNA), endogenous ribonuclease 3 (rnc) and this protein. The tracrRNA serves as a guide for ribonuclease 3-aided processing of pre-crRNA. Subsequently Cas9/crRNA/tracrRNA endonucleolytically cleaves linear or circular dsDNA target complementary to the spacer; Cas9 is inactive in the absence of the 2 guide RNAs (gRNA). Cas9 recognizes the protospacer adjacent motif (PAM) in the CRISPR repeat sequences to help distinguish self versus nonself, as targets within the bacterial CRISPR locus do not have PAMs. PAM recognition is also required for catalytic activity.</text>
</comment>
<feature type="binding site" evidence="12">
    <location>
        <position position="923"/>
    </location>
    <ligand>
        <name>Mg(2+)</name>
        <dbReference type="ChEBI" id="CHEBI:18420"/>
        <label>1</label>
    </ligand>
</feature>